<dbReference type="Gene3D" id="3.90.1560.10">
    <property type="entry name" value="ComB-like"/>
    <property type="match status" value="1"/>
</dbReference>
<protein>
    <recommendedName>
        <fullName evidence="1">Probable 2-phosphosulfolactate phosphatase</fullName>
    </recommendedName>
</protein>
<accession>A0A8J3K1E2</accession>
<keyword evidence="3" id="KW-1185">Reference proteome</keyword>
<dbReference type="InterPro" id="IPR005238">
    <property type="entry name" value="ComB-like"/>
</dbReference>
<organism evidence="2 3">
    <name type="scientific">Catellatospora chokoriensis</name>
    <dbReference type="NCBI Taxonomy" id="310353"/>
    <lineage>
        <taxon>Bacteria</taxon>
        <taxon>Bacillati</taxon>
        <taxon>Actinomycetota</taxon>
        <taxon>Actinomycetes</taxon>
        <taxon>Micromonosporales</taxon>
        <taxon>Micromonosporaceae</taxon>
        <taxon>Catellatospora</taxon>
    </lineage>
</organism>
<evidence type="ECO:0000313" key="2">
    <source>
        <dbReference type="EMBL" id="GIF90667.1"/>
    </source>
</evidence>
<name>A0A8J3K1E2_9ACTN</name>
<evidence type="ECO:0000256" key="1">
    <source>
        <dbReference type="ARBA" id="ARBA00021948"/>
    </source>
</evidence>
<dbReference type="Proteomes" id="UP000619293">
    <property type="component" value="Unassembled WGS sequence"/>
</dbReference>
<dbReference type="EMBL" id="BONG01000025">
    <property type="protein sequence ID" value="GIF90667.1"/>
    <property type="molecule type" value="Genomic_DNA"/>
</dbReference>
<gene>
    <name evidence="2" type="ORF">Cch02nite_41110</name>
</gene>
<dbReference type="SUPFAM" id="SSF142823">
    <property type="entry name" value="ComB-like"/>
    <property type="match status" value="1"/>
</dbReference>
<dbReference type="GO" id="GO:0050532">
    <property type="term" value="F:2-phosphosulfolactate phosphatase activity"/>
    <property type="evidence" value="ECO:0007669"/>
    <property type="project" value="InterPro"/>
</dbReference>
<evidence type="ECO:0000313" key="3">
    <source>
        <dbReference type="Proteomes" id="UP000619293"/>
    </source>
</evidence>
<dbReference type="GO" id="GO:0000287">
    <property type="term" value="F:magnesium ion binding"/>
    <property type="evidence" value="ECO:0007669"/>
    <property type="project" value="InterPro"/>
</dbReference>
<proteinExistence type="predicted"/>
<comment type="caution">
    <text evidence="2">The sequence shown here is derived from an EMBL/GenBank/DDBJ whole genome shotgun (WGS) entry which is preliminary data.</text>
</comment>
<reference evidence="2 3" key="1">
    <citation type="submission" date="2021-01" db="EMBL/GenBank/DDBJ databases">
        <title>Whole genome shotgun sequence of Catellatospora chokoriensis NBRC 107358.</title>
        <authorList>
            <person name="Komaki H."/>
            <person name="Tamura T."/>
        </authorList>
    </citation>
    <scope>NUCLEOTIDE SEQUENCE [LARGE SCALE GENOMIC DNA]</scope>
    <source>
        <strain evidence="2 3">NBRC 107358</strain>
    </source>
</reference>
<sequence>MRQNHLMINPYQQAGYRVRVDWGPSGADAVGAGAAVVAVVDVLSFTTALTVAADLGIEVFPYRWRDASAFEYARRHDALLAVGRSEVDARHPVSLSPATIRSAAGVRRLVLPSPNGSTIAQRLAETGATVVGVSLRNAAAAAAWTAARLADDPDAVVAVVAGGERWRADDSLRPAVEDLWGAGAYADALDRHGFGSLSPEAEVAAAAYQRVAGRFPQVLQDCASGRELTGYGYPQDVAIAAEVGASRVVPVLAGASFRADTAG</sequence>
<dbReference type="InterPro" id="IPR036702">
    <property type="entry name" value="ComB-like_sf"/>
</dbReference>
<dbReference type="Pfam" id="PF04029">
    <property type="entry name" value="2-ph_phosp"/>
    <property type="match status" value="1"/>
</dbReference>
<dbReference type="AlphaFoldDB" id="A0A8J3K1E2"/>